<dbReference type="InterPro" id="IPR050553">
    <property type="entry name" value="Thioredoxin_ResA/DsbE_sf"/>
</dbReference>
<dbReference type="InterPro" id="IPR000866">
    <property type="entry name" value="AhpC/TSA"/>
</dbReference>
<dbReference type="PANTHER" id="PTHR42852:SF18">
    <property type="entry name" value="CHROMOSOME UNDETERMINED SCAFFOLD_47, WHOLE GENOME SHOTGUN SEQUENCE"/>
    <property type="match status" value="1"/>
</dbReference>
<proteinExistence type="predicted"/>
<dbReference type="PANTHER" id="PTHR42852">
    <property type="entry name" value="THIOL:DISULFIDE INTERCHANGE PROTEIN DSBE"/>
    <property type="match status" value="1"/>
</dbReference>
<name>A0A660SFM1_UNCW3</name>
<evidence type="ECO:0000313" key="2">
    <source>
        <dbReference type="EMBL" id="RKX69352.1"/>
    </source>
</evidence>
<comment type="caution">
    <text evidence="2">The sequence shown here is derived from an EMBL/GenBank/DDBJ whole genome shotgun (WGS) entry which is preliminary data.</text>
</comment>
<dbReference type="AlphaFoldDB" id="A0A660SFM1"/>
<accession>A0A660SFM1</accession>
<sequence length="171" mass="19623">MSRLLPLLLPLLLFAQSEFTEAPSFELESIDGEIVSLDSLLKRGPVYMSFWALWCKQCIKELDAFLPYYNEFRKRGLIGLAISEDGARFKARVKSFAKSHRWTYITLYDPDGEVKELFNVRAIPVTFIITQDKRIVFEHQGYKKGDELHLKDTLEVLLPEADTTKEGGCGE</sequence>
<dbReference type="GO" id="GO:0016491">
    <property type="term" value="F:oxidoreductase activity"/>
    <property type="evidence" value="ECO:0007669"/>
    <property type="project" value="InterPro"/>
</dbReference>
<evidence type="ECO:0000259" key="1">
    <source>
        <dbReference type="PROSITE" id="PS51352"/>
    </source>
</evidence>
<dbReference type="PROSITE" id="PS51352">
    <property type="entry name" value="THIOREDOXIN_2"/>
    <property type="match status" value="1"/>
</dbReference>
<feature type="domain" description="Thioredoxin" evidence="1">
    <location>
        <begin position="16"/>
        <end position="159"/>
    </location>
</feature>
<dbReference type="SUPFAM" id="SSF52833">
    <property type="entry name" value="Thioredoxin-like"/>
    <property type="match status" value="1"/>
</dbReference>
<dbReference type="InterPro" id="IPR036249">
    <property type="entry name" value="Thioredoxin-like_sf"/>
</dbReference>
<dbReference type="Proteomes" id="UP000268469">
    <property type="component" value="Unassembled WGS sequence"/>
</dbReference>
<reference evidence="2 3" key="1">
    <citation type="submission" date="2018-06" db="EMBL/GenBank/DDBJ databases">
        <title>Extensive metabolic versatility and redundancy in microbially diverse, dynamic hydrothermal sediments.</title>
        <authorList>
            <person name="Dombrowski N."/>
            <person name="Teske A."/>
            <person name="Baker B.J."/>
        </authorList>
    </citation>
    <scope>NUCLEOTIDE SEQUENCE [LARGE SCALE GENOMIC DNA]</scope>
    <source>
        <strain evidence="2">B36_G15</strain>
    </source>
</reference>
<protein>
    <recommendedName>
        <fullName evidence="1">Thioredoxin domain-containing protein</fullName>
    </recommendedName>
</protein>
<dbReference type="CDD" id="cd02966">
    <property type="entry name" value="TlpA_like_family"/>
    <property type="match status" value="1"/>
</dbReference>
<dbReference type="InterPro" id="IPR013766">
    <property type="entry name" value="Thioredoxin_domain"/>
</dbReference>
<dbReference type="GO" id="GO:0016209">
    <property type="term" value="F:antioxidant activity"/>
    <property type="evidence" value="ECO:0007669"/>
    <property type="project" value="InterPro"/>
</dbReference>
<evidence type="ECO:0000313" key="3">
    <source>
        <dbReference type="Proteomes" id="UP000268469"/>
    </source>
</evidence>
<dbReference type="EMBL" id="QNBE01000090">
    <property type="protein sequence ID" value="RKX69352.1"/>
    <property type="molecule type" value="Genomic_DNA"/>
</dbReference>
<organism evidence="2 3">
    <name type="scientific">candidate division WOR-3 bacterium</name>
    <dbReference type="NCBI Taxonomy" id="2052148"/>
    <lineage>
        <taxon>Bacteria</taxon>
        <taxon>Bacteria division WOR-3</taxon>
    </lineage>
</organism>
<dbReference type="Gene3D" id="3.40.30.10">
    <property type="entry name" value="Glutaredoxin"/>
    <property type="match status" value="1"/>
</dbReference>
<dbReference type="Pfam" id="PF00578">
    <property type="entry name" value="AhpC-TSA"/>
    <property type="match status" value="1"/>
</dbReference>
<gene>
    <name evidence="2" type="ORF">DRP53_08450</name>
</gene>